<evidence type="ECO:0000256" key="1">
    <source>
        <dbReference type="ARBA" id="ARBA00004477"/>
    </source>
</evidence>
<feature type="transmembrane region" description="Helical" evidence="11">
    <location>
        <begin position="6"/>
        <end position="24"/>
    </location>
</feature>
<dbReference type="Pfam" id="PF03901">
    <property type="entry name" value="Glyco_transf_22"/>
    <property type="match status" value="1"/>
</dbReference>
<dbReference type="InterPro" id="IPR005599">
    <property type="entry name" value="GPI_mannosylTrfase"/>
</dbReference>
<evidence type="ECO:0000256" key="7">
    <source>
        <dbReference type="ARBA" id="ARBA00022824"/>
    </source>
</evidence>
<feature type="transmembrane region" description="Helical" evidence="11">
    <location>
        <begin position="54"/>
        <end position="72"/>
    </location>
</feature>
<proteinExistence type="inferred from homology"/>
<dbReference type="GO" id="GO:0000026">
    <property type="term" value="F:alpha-1,2-mannosyltransferase activity"/>
    <property type="evidence" value="ECO:0007669"/>
    <property type="project" value="TreeGrafter"/>
</dbReference>
<dbReference type="Proteomes" id="UP000596742">
    <property type="component" value="Unassembled WGS sequence"/>
</dbReference>
<feature type="transmembrane region" description="Helical" evidence="11">
    <location>
        <begin position="255"/>
        <end position="276"/>
    </location>
</feature>
<reference evidence="12" key="1">
    <citation type="submission" date="2018-11" db="EMBL/GenBank/DDBJ databases">
        <authorList>
            <person name="Alioto T."/>
            <person name="Alioto T."/>
        </authorList>
    </citation>
    <scope>NUCLEOTIDE SEQUENCE</scope>
</reference>
<dbReference type="PANTHER" id="PTHR22760:SF3">
    <property type="entry name" value="GPI MANNOSYLTRANSFERASE 4"/>
    <property type="match status" value="1"/>
</dbReference>
<name>A0A8B6HB04_MYTGA</name>
<organism evidence="12 13">
    <name type="scientific">Mytilus galloprovincialis</name>
    <name type="common">Mediterranean mussel</name>
    <dbReference type="NCBI Taxonomy" id="29158"/>
    <lineage>
        <taxon>Eukaryota</taxon>
        <taxon>Metazoa</taxon>
        <taxon>Spiralia</taxon>
        <taxon>Lophotrochozoa</taxon>
        <taxon>Mollusca</taxon>
        <taxon>Bivalvia</taxon>
        <taxon>Autobranchia</taxon>
        <taxon>Pteriomorphia</taxon>
        <taxon>Mytilida</taxon>
        <taxon>Mytiloidea</taxon>
        <taxon>Mytilidae</taxon>
        <taxon>Mytilinae</taxon>
        <taxon>Mytilus</taxon>
    </lineage>
</organism>
<dbReference type="PANTHER" id="PTHR22760">
    <property type="entry name" value="GLYCOSYLTRANSFERASE"/>
    <property type="match status" value="1"/>
</dbReference>
<dbReference type="AlphaFoldDB" id="A0A8B6HB04"/>
<accession>A0A8B6HB04</accession>
<evidence type="ECO:0000256" key="6">
    <source>
        <dbReference type="ARBA" id="ARBA00022692"/>
    </source>
</evidence>
<keyword evidence="9 11" id="KW-0472">Membrane</keyword>
<evidence type="ECO:0000256" key="8">
    <source>
        <dbReference type="ARBA" id="ARBA00022989"/>
    </source>
</evidence>
<feature type="transmembrane region" description="Helical" evidence="11">
    <location>
        <begin position="372"/>
        <end position="389"/>
    </location>
</feature>
<comment type="similarity">
    <text evidence="10">Belongs to the glycosyltransferase 22 family. PIGZ subfamily.</text>
</comment>
<evidence type="ECO:0000313" key="12">
    <source>
        <dbReference type="EMBL" id="VDI76858.1"/>
    </source>
</evidence>
<comment type="pathway">
    <text evidence="2">Glycolipid biosynthesis; glycosylphosphatidylinositol-anchor biosynthesis.</text>
</comment>
<dbReference type="GO" id="GO:0006506">
    <property type="term" value="P:GPI anchor biosynthetic process"/>
    <property type="evidence" value="ECO:0007669"/>
    <property type="project" value="UniProtKB-KW"/>
</dbReference>
<comment type="subcellular location">
    <subcellularLocation>
        <location evidence="1 11">Endoplasmic reticulum membrane</location>
        <topology evidence="1 11">Multi-pass membrane protein</topology>
    </subcellularLocation>
</comment>
<sequence>MDPFYISLLFLRFLLVFIPQYGYIHPDEFFQTVEVISGDIFNIEVNKPWEYTVLPIRSVSLIFIFFGLPLKFLKLLGEFQPAVISPYSIIVIPRLVIASLSIVLDYTLCKLCKCFDLNEQLGLRLMAASYVMLTYMTRTFTNSIEAVLFAILLLLVFTDRTIQFYVKSRFEEEEEEIQENLQRVSMKDYRFKIRKPAEAKLHYTKSLTTTFYVKATLIGIVGMAGVFNRPTFAIMALFPALMYCEAKQEKITTHAVFVGAGATVSFIILTAVDTLYFGENFQELLSQCDKEKTSEFMCLFTTFLRWVVITPYNFLLYNMNPHNLAEHGIHPRYLHFIVNLPLLFGPLTLFIYKKLLHLSVLLWRQEKFHRSYLPFVMLFIPVILLSTFPHQEPRFLLPVLPLAVMIGIEQIQEKSKLKTLFVCSWLFFNITMTPIYGFLHQGGVIQSLLHIQKDLKSATSLYNINDKFVYHRTYMPPHCLLLSKTSKSQILDIQGGNIQHFLKIVPKRLSKIKDFQENKNSSNIYVVTPSAFVDELRENGVKFTTVNVIYGHLTIEDPPNVATFSNSSMKHQDIIETIKEFLNQMTLHIIKVPYTEFFYD</sequence>
<evidence type="ECO:0000256" key="9">
    <source>
        <dbReference type="ARBA" id="ARBA00023136"/>
    </source>
</evidence>
<keyword evidence="3" id="KW-0337">GPI-anchor biosynthesis</keyword>
<keyword evidence="4 11" id="KW-0328">Glycosyltransferase</keyword>
<feature type="transmembrane region" description="Helical" evidence="11">
    <location>
        <begin position="84"/>
        <end position="109"/>
    </location>
</feature>
<comment type="caution">
    <text evidence="12">The sequence shown here is derived from an EMBL/GenBank/DDBJ whole genome shotgun (WGS) entry which is preliminary data.</text>
</comment>
<evidence type="ECO:0000256" key="10">
    <source>
        <dbReference type="ARBA" id="ARBA00038466"/>
    </source>
</evidence>
<evidence type="ECO:0000256" key="11">
    <source>
        <dbReference type="RuleBase" id="RU363075"/>
    </source>
</evidence>
<feature type="transmembrane region" description="Helical" evidence="11">
    <location>
        <begin position="296"/>
        <end position="314"/>
    </location>
</feature>
<evidence type="ECO:0000256" key="4">
    <source>
        <dbReference type="ARBA" id="ARBA00022676"/>
    </source>
</evidence>
<protein>
    <recommendedName>
        <fullName evidence="11">Mannosyltransferase</fullName>
        <ecNumber evidence="11">2.4.1.-</ecNumber>
    </recommendedName>
</protein>
<feature type="transmembrane region" description="Helical" evidence="11">
    <location>
        <begin position="334"/>
        <end position="352"/>
    </location>
</feature>
<keyword evidence="13" id="KW-1185">Reference proteome</keyword>
<dbReference type="OrthoDB" id="10066429at2759"/>
<keyword evidence="7 11" id="KW-0256">Endoplasmic reticulum</keyword>
<dbReference type="EMBL" id="UYJE01009791">
    <property type="protein sequence ID" value="VDI76858.1"/>
    <property type="molecule type" value="Genomic_DNA"/>
</dbReference>
<evidence type="ECO:0000256" key="2">
    <source>
        <dbReference type="ARBA" id="ARBA00004687"/>
    </source>
</evidence>
<keyword evidence="6 11" id="KW-0812">Transmembrane</keyword>
<feature type="transmembrane region" description="Helical" evidence="11">
    <location>
        <begin position="215"/>
        <end position="243"/>
    </location>
</feature>
<dbReference type="GO" id="GO:0005789">
    <property type="term" value="C:endoplasmic reticulum membrane"/>
    <property type="evidence" value="ECO:0007669"/>
    <property type="project" value="UniProtKB-SubCell"/>
</dbReference>
<evidence type="ECO:0000256" key="5">
    <source>
        <dbReference type="ARBA" id="ARBA00022679"/>
    </source>
</evidence>
<dbReference type="EC" id="2.4.1.-" evidence="11"/>
<keyword evidence="8 11" id="KW-1133">Transmembrane helix</keyword>
<evidence type="ECO:0000313" key="13">
    <source>
        <dbReference type="Proteomes" id="UP000596742"/>
    </source>
</evidence>
<feature type="transmembrane region" description="Helical" evidence="11">
    <location>
        <begin position="143"/>
        <end position="162"/>
    </location>
</feature>
<keyword evidence="5 12" id="KW-0808">Transferase</keyword>
<evidence type="ECO:0000256" key="3">
    <source>
        <dbReference type="ARBA" id="ARBA00022502"/>
    </source>
</evidence>
<gene>
    <name evidence="12" type="ORF">MGAL_10B018548</name>
</gene>